<protein>
    <submittedName>
        <fullName evidence="4">FecR family protein</fullName>
    </submittedName>
</protein>
<evidence type="ECO:0000259" key="2">
    <source>
        <dbReference type="Pfam" id="PF04773"/>
    </source>
</evidence>
<dbReference type="EMBL" id="JAYLLN010000004">
    <property type="protein sequence ID" value="MEI5983873.1"/>
    <property type="molecule type" value="Genomic_DNA"/>
</dbReference>
<evidence type="ECO:0000313" key="4">
    <source>
        <dbReference type="EMBL" id="MEI5983873.1"/>
    </source>
</evidence>
<keyword evidence="1" id="KW-0472">Membrane</keyword>
<sequence>MTTKEILTLLEKFKSGKLNNQELSRLKQLFESSSALKDLLQSMQMDYDLLKVQIQEYPIYPNQEKTKNRILQSILNQNSHRSTKRFPFHYLGWALVASLVIAGIFLYPKKSTKQQEIVWETISTLHGEQKHFRLSDSTEIKLNGNSSITYAKSTTGQLRIVKLQGEAFFDVAKDPQRPFLILSKDFVTRVVGTSFNIDSDIEKSVEVNSGKVKVFQMDEKSYSTLLNQDFTSLETQITQSTGHKVELNKGERAVLTNNNWEVKSFNNNNWYNKELVHFGEKLSTILKKAYRYYGDSITVSPEIANTKTTITFKRKSIEQVLQTLAEMNNANLIKKSDQLWEIKKK</sequence>
<dbReference type="Proteomes" id="UP001363035">
    <property type="component" value="Unassembled WGS sequence"/>
</dbReference>
<dbReference type="InterPro" id="IPR032508">
    <property type="entry name" value="FecR_C"/>
</dbReference>
<feature type="domain" description="FecR protein" evidence="2">
    <location>
        <begin position="121"/>
        <end position="213"/>
    </location>
</feature>
<dbReference type="Gene3D" id="2.60.120.1440">
    <property type="match status" value="1"/>
</dbReference>
<comment type="caution">
    <text evidence="4">The sequence shown here is derived from an EMBL/GenBank/DDBJ whole genome shotgun (WGS) entry which is preliminary data.</text>
</comment>
<keyword evidence="1" id="KW-0812">Transmembrane</keyword>
<gene>
    <name evidence="4" type="ORF">VJ786_03045</name>
</gene>
<accession>A0ABU8I2W7</accession>
<dbReference type="InterPro" id="IPR006860">
    <property type="entry name" value="FecR"/>
</dbReference>
<evidence type="ECO:0000259" key="3">
    <source>
        <dbReference type="Pfam" id="PF16344"/>
    </source>
</evidence>
<evidence type="ECO:0000313" key="5">
    <source>
        <dbReference type="Proteomes" id="UP001363035"/>
    </source>
</evidence>
<dbReference type="PANTHER" id="PTHR30273:SF2">
    <property type="entry name" value="PROTEIN FECR"/>
    <property type="match status" value="1"/>
</dbReference>
<feature type="transmembrane region" description="Helical" evidence="1">
    <location>
        <begin position="88"/>
        <end position="107"/>
    </location>
</feature>
<evidence type="ECO:0000256" key="1">
    <source>
        <dbReference type="SAM" id="Phobius"/>
    </source>
</evidence>
<name>A0ABU8I2W7_9SPHI</name>
<dbReference type="PIRSF" id="PIRSF018266">
    <property type="entry name" value="FecR"/>
    <property type="match status" value="1"/>
</dbReference>
<dbReference type="InterPro" id="IPR012373">
    <property type="entry name" value="Ferrdict_sens_TM"/>
</dbReference>
<dbReference type="Pfam" id="PF16344">
    <property type="entry name" value="FecR_C"/>
    <property type="match status" value="1"/>
</dbReference>
<reference evidence="4 5" key="1">
    <citation type="submission" date="2024-01" db="EMBL/GenBank/DDBJ databases">
        <title>Sphingobacterium tenebrionis sp. nov., a novel endophyte isolated from tenebrio molitor intestines.</title>
        <authorList>
            <person name="Zhang C."/>
        </authorList>
    </citation>
    <scope>NUCLEOTIDE SEQUENCE [LARGE SCALE GENOMIC DNA]</scope>
    <source>
        <strain evidence="4 5">PU5-4</strain>
    </source>
</reference>
<dbReference type="Gene3D" id="3.55.50.30">
    <property type="match status" value="1"/>
</dbReference>
<keyword evidence="5" id="KW-1185">Reference proteome</keyword>
<dbReference type="RefSeq" id="WP_134776789.1">
    <property type="nucleotide sequence ID" value="NZ_JAYLLN010000004.1"/>
</dbReference>
<dbReference type="Pfam" id="PF04773">
    <property type="entry name" value="FecR"/>
    <property type="match status" value="1"/>
</dbReference>
<organism evidence="4 5">
    <name type="scientific">Sphingobacterium tenebrionis</name>
    <dbReference type="NCBI Taxonomy" id="3111775"/>
    <lineage>
        <taxon>Bacteria</taxon>
        <taxon>Pseudomonadati</taxon>
        <taxon>Bacteroidota</taxon>
        <taxon>Sphingobacteriia</taxon>
        <taxon>Sphingobacteriales</taxon>
        <taxon>Sphingobacteriaceae</taxon>
        <taxon>Sphingobacterium</taxon>
    </lineage>
</organism>
<proteinExistence type="predicted"/>
<dbReference type="PANTHER" id="PTHR30273">
    <property type="entry name" value="PERIPLASMIC SIGNAL SENSOR AND SIGMA FACTOR ACTIVATOR FECR-RELATED"/>
    <property type="match status" value="1"/>
</dbReference>
<keyword evidence="1" id="KW-1133">Transmembrane helix</keyword>
<feature type="domain" description="Protein FecR C-terminal" evidence="3">
    <location>
        <begin position="280"/>
        <end position="335"/>
    </location>
</feature>